<reference evidence="2 3" key="1">
    <citation type="submission" date="2020-08" db="EMBL/GenBank/DDBJ databases">
        <title>Genomic Encyclopedia of Type Strains, Phase IV (KMG-V): Genome sequencing to study the core and pangenomes of soil and plant-associated prokaryotes.</title>
        <authorList>
            <person name="Whitman W."/>
        </authorList>
    </citation>
    <scope>NUCLEOTIDE SEQUENCE [LARGE SCALE GENOMIC DNA]</scope>
    <source>
        <strain evidence="2 3">M2T3</strain>
    </source>
</reference>
<evidence type="ECO:0000313" key="2">
    <source>
        <dbReference type="EMBL" id="MBB6498800.1"/>
    </source>
</evidence>
<keyword evidence="1" id="KW-1133">Transmembrane helix</keyword>
<keyword evidence="1" id="KW-0812">Transmembrane</keyword>
<dbReference type="Proteomes" id="UP000521017">
    <property type="component" value="Unassembled WGS sequence"/>
</dbReference>
<gene>
    <name evidence="2" type="ORF">HDF25_000937</name>
</gene>
<organism evidence="2 3">
    <name type="scientific">Pedobacter cryoconitis</name>
    <dbReference type="NCBI Taxonomy" id="188932"/>
    <lineage>
        <taxon>Bacteria</taxon>
        <taxon>Pseudomonadati</taxon>
        <taxon>Bacteroidota</taxon>
        <taxon>Sphingobacteriia</taxon>
        <taxon>Sphingobacteriales</taxon>
        <taxon>Sphingobacteriaceae</taxon>
        <taxon>Pedobacter</taxon>
    </lineage>
</organism>
<keyword evidence="1" id="KW-0472">Membrane</keyword>
<dbReference type="RefSeq" id="WP_184623247.1">
    <property type="nucleotide sequence ID" value="NZ_JACHCC010000002.1"/>
</dbReference>
<dbReference type="EMBL" id="JACHCC010000002">
    <property type="protein sequence ID" value="MBB6498800.1"/>
    <property type="molecule type" value="Genomic_DNA"/>
</dbReference>
<feature type="transmembrane region" description="Helical" evidence="1">
    <location>
        <begin position="7"/>
        <end position="27"/>
    </location>
</feature>
<sequence>MDRKNRIGIFIFTFGVLMLLLRPFLIYQVASAESSKASPAHTASLLQRQIKKKDDNHDHLADVSVMRMLTEKITAHSVPRILHHIIQAPSVYYTPWCQLVLHYCFQPGAP</sequence>
<accession>A0A7X0MIQ4</accession>
<dbReference type="AlphaFoldDB" id="A0A7X0MIQ4"/>
<proteinExistence type="predicted"/>
<evidence type="ECO:0000313" key="3">
    <source>
        <dbReference type="Proteomes" id="UP000521017"/>
    </source>
</evidence>
<comment type="caution">
    <text evidence="2">The sequence shown here is derived from an EMBL/GenBank/DDBJ whole genome shotgun (WGS) entry which is preliminary data.</text>
</comment>
<evidence type="ECO:0000256" key="1">
    <source>
        <dbReference type="SAM" id="Phobius"/>
    </source>
</evidence>
<protein>
    <submittedName>
        <fullName evidence="2">Uncharacterized protein</fullName>
    </submittedName>
</protein>
<name>A0A7X0MIQ4_9SPHI</name>